<evidence type="ECO:0000313" key="5">
    <source>
        <dbReference type="Proteomes" id="UP001317259"/>
    </source>
</evidence>
<dbReference type="NCBIfam" id="NF041045">
    <property type="entry name" value="RsbA_anti_sig"/>
    <property type="match status" value="1"/>
</dbReference>
<dbReference type="Proteomes" id="UP001317259">
    <property type="component" value="Unassembled WGS sequence"/>
</dbReference>
<dbReference type="PANTHER" id="PTHR35526:SF3">
    <property type="entry name" value="ANTI-SIGMA-F FACTOR RSBW"/>
    <property type="match status" value="1"/>
</dbReference>
<dbReference type="EMBL" id="JAKRKC020000001">
    <property type="protein sequence ID" value="MCK2212481.1"/>
    <property type="molecule type" value="Genomic_DNA"/>
</dbReference>
<keyword evidence="5" id="KW-1185">Reference proteome</keyword>
<dbReference type="InterPro" id="IPR036890">
    <property type="entry name" value="HATPase_C_sf"/>
</dbReference>
<organism evidence="4 5">
    <name type="scientific">Actinomadura luzonensis</name>
    <dbReference type="NCBI Taxonomy" id="2805427"/>
    <lineage>
        <taxon>Bacteria</taxon>
        <taxon>Bacillati</taxon>
        <taxon>Actinomycetota</taxon>
        <taxon>Actinomycetes</taxon>
        <taxon>Streptosporangiales</taxon>
        <taxon>Thermomonosporaceae</taxon>
        <taxon>Actinomadura</taxon>
    </lineage>
</organism>
<dbReference type="CDD" id="cd16936">
    <property type="entry name" value="HATPase_RsbW-like"/>
    <property type="match status" value="1"/>
</dbReference>
<reference evidence="4 5" key="1">
    <citation type="submission" date="2022-04" db="EMBL/GenBank/DDBJ databases">
        <title>Genome draft of Actinomadura sp. ATCC 31491.</title>
        <authorList>
            <person name="Shi X."/>
            <person name="Du Y."/>
        </authorList>
    </citation>
    <scope>NUCLEOTIDE SEQUENCE [LARGE SCALE GENOMIC DNA]</scope>
    <source>
        <strain evidence="4 5">ATCC 31491</strain>
    </source>
</reference>
<gene>
    <name evidence="4" type="ORF">MF672_001505</name>
</gene>
<protein>
    <submittedName>
        <fullName evidence="4">Sensor histidine kinase</fullName>
    </submittedName>
</protein>
<dbReference type="GO" id="GO:0016301">
    <property type="term" value="F:kinase activity"/>
    <property type="evidence" value="ECO:0007669"/>
    <property type="project" value="UniProtKB-KW"/>
</dbReference>
<accession>A0ABT0FJK9</accession>
<dbReference type="Pfam" id="PF13581">
    <property type="entry name" value="HATPase_c_2"/>
    <property type="match status" value="1"/>
</dbReference>
<name>A0ABT0FJK9_9ACTN</name>
<keyword evidence="1" id="KW-0723">Serine/threonine-protein kinase</keyword>
<keyword evidence="4" id="KW-0418">Kinase</keyword>
<dbReference type="InterPro" id="IPR050267">
    <property type="entry name" value="Anti-sigma-factor_SerPK"/>
</dbReference>
<dbReference type="PANTHER" id="PTHR35526">
    <property type="entry name" value="ANTI-SIGMA-F FACTOR RSBW-RELATED"/>
    <property type="match status" value="1"/>
</dbReference>
<dbReference type="Pfam" id="PF14417">
    <property type="entry name" value="MEDS"/>
    <property type="match status" value="1"/>
</dbReference>
<feature type="domain" description="Histidine kinase/HSP90-like ATPase" evidence="2">
    <location>
        <begin position="191"/>
        <end position="302"/>
    </location>
</feature>
<dbReference type="RefSeq" id="WP_242380887.1">
    <property type="nucleotide sequence ID" value="NZ_JAKRKC020000001.1"/>
</dbReference>
<proteinExistence type="predicted"/>
<dbReference type="InterPro" id="IPR047718">
    <property type="entry name" value="RsbA-like_anti_sig"/>
</dbReference>
<evidence type="ECO:0000256" key="1">
    <source>
        <dbReference type="ARBA" id="ARBA00022527"/>
    </source>
</evidence>
<feature type="domain" description="MEDS" evidence="3">
    <location>
        <begin position="9"/>
        <end position="152"/>
    </location>
</feature>
<keyword evidence="4" id="KW-0808">Transferase</keyword>
<dbReference type="SUPFAM" id="SSF55874">
    <property type="entry name" value="ATPase domain of HSP90 chaperone/DNA topoisomerase II/histidine kinase"/>
    <property type="match status" value="1"/>
</dbReference>
<dbReference type="InterPro" id="IPR025847">
    <property type="entry name" value="MEDS_domain"/>
</dbReference>
<comment type="caution">
    <text evidence="4">The sequence shown here is derived from an EMBL/GenBank/DDBJ whole genome shotgun (WGS) entry which is preliminary data.</text>
</comment>
<evidence type="ECO:0000313" key="4">
    <source>
        <dbReference type="EMBL" id="MCK2212481.1"/>
    </source>
</evidence>
<dbReference type="InterPro" id="IPR003594">
    <property type="entry name" value="HATPase_dom"/>
</dbReference>
<evidence type="ECO:0000259" key="3">
    <source>
        <dbReference type="Pfam" id="PF14417"/>
    </source>
</evidence>
<dbReference type="Gene3D" id="3.30.565.10">
    <property type="entry name" value="Histidine kinase-like ATPase, C-terminal domain"/>
    <property type="match status" value="1"/>
</dbReference>
<evidence type="ECO:0000259" key="2">
    <source>
        <dbReference type="Pfam" id="PF13581"/>
    </source>
</evidence>
<sequence>MTLAGPFSHPALFYRSSGEYVAATTAFVRAGLTAGEPVAVAAPAANLALIADGLGADAAAVRLVDMSRAGRNPGRILPAVLHDFADAHPGGRVRIIGEPIWPGRSATEYPACAQHEALINLSFAGRHVTILCPYDVAALTPEVVEEATRTHPVLWDDEGERPSAHYAPGQVVEEHNRPFPEPAEYLALRFDHTNLSAARHLATRRAALLGFAGDRLDDIRLVVAELGANSLDHGGGAGTIRVWAEDDRLVCEVSDRGHIRDPLAGRRPVDPRLPGSRGLLIVNLLADLVRVHTRPGATVVRAYFDRAAAPRAAG</sequence>